<evidence type="ECO:0000256" key="2">
    <source>
        <dbReference type="ARBA" id="ARBA00022679"/>
    </source>
</evidence>
<dbReference type="PANTHER" id="PTHR31623">
    <property type="entry name" value="F21J9.9"/>
    <property type="match status" value="1"/>
</dbReference>
<accession>A0A251T241</accession>
<evidence type="ECO:0000256" key="1">
    <source>
        <dbReference type="ARBA" id="ARBA00009861"/>
    </source>
</evidence>
<evidence type="ECO:0000313" key="5">
    <source>
        <dbReference type="EMBL" id="OTG05170.1"/>
    </source>
</evidence>
<dbReference type="AlphaFoldDB" id="A0A251T241"/>
<dbReference type="PANTHER" id="PTHR31623:SF92">
    <property type="entry name" value="VINORINE SYNTHASE"/>
    <property type="match status" value="1"/>
</dbReference>
<dbReference type="Gramene" id="mRNA:HanXRQr2_Chr12g0542021">
    <property type="protein sequence ID" value="CDS:HanXRQr2_Chr12g0542021.1"/>
    <property type="gene ID" value="HanXRQr2_Chr12g0542021"/>
</dbReference>
<keyword evidence="3 4" id="KW-0012">Acyltransferase</keyword>
<dbReference type="Proteomes" id="UP000215914">
    <property type="component" value="Chromosome 12"/>
</dbReference>
<dbReference type="InParanoid" id="A0A251T241"/>
<proteinExistence type="inferred from homology"/>
<evidence type="ECO:0000313" key="6">
    <source>
        <dbReference type="Proteomes" id="UP000215914"/>
    </source>
</evidence>
<keyword evidence="2 5" id="KW-0808">Transferase</keyword>
<reference evidence="5" key="2">
    <citation type="submission" date="2017-02" db="EMBL/GenBank/DDBJ databases">
        <title>Sunflower complete genome.</title>
        <authorList>
            <person name="Langlade N."/>
            <person name="Munos S."/>
        </authorList>
    </citation>
    <scope>NUCLEOTIDE SEQUENCE [LARGE SCALE GENOMIC DNA]</scope>
    <source>
        <tissue evidence="5">Leaves</tissue>
    </source>
</reference>
<dbReference type="OMA" id="AWALEIL"/>
<gene>
    <name evidence="5" type="ORF">HannXRQ_Chr12g0370611</name>
    <name evidence="4" type="ORF">HanXRQr2_Chr12g0542021</name>
</gene>
<name>A0A251T241_HELAN</name>
<sequence>MNMMINTLQRFGRFRQLHTIISQETIKPSFPTPHPKTHVLPLVDSINPHHHMPFIFFYNNYNAGDINILKKSLSQCLTQYYPFAGRLLSPFAGHIDCTDEGVEFVEVSHDSRLDDFILKKEKGKSLQELLPNINQTSPNLVEIQLNHFTGGGVAMVVSTSHKVADGFTMLTFVRQWAAITRGGSPIKPYFISSPTSYNNVKMPDVAYKTISEVKYATRRLVFPNSKLNELKKKVISMGISVTNPPSNGPSRVEVLTSLIFKCAVDAATTNTGFFRPSSLFHLVNMRNKIFKNDPEKVGGNIITMVHEKMTDSREITLNEVVSKLRKGKMEIKERNVEEIGERWENIYSVLGADPNLQIYYMTSICGFPTYDVDFGWGKPVHVMFEIPEEDNKIVVFIDTPHNDGIEATLHLPEKDMVILEQDKELLEYVDD</sequence>
<reference evidence="4 6" key="1">
    <citation type="journal article" date="2017" name="Nature">
        <title>The sunflower genome provides insights into oil metabolism, flowering and Asterid evolution.</title>
        <authorList>
            <person name="Badouin H."/>
            <person name="Gouzy J."/>
            <person name="Grassa C.J."/>
            <person name="Murat F."/>
            <person name="Staton S.E."/>
            <person name="Cottret L."/>
            <person name="Lelandais-Briere C."/>
            <person name="Owens G.L."/>
            <person name="Carrere S."/>
            <person name="Mayjonade B."/>
            <person name="Legrand L."/>
            <person name="Gill N."/>
            <person name="Kane N.C."/>
            <person name="Bowers J.E."/>
            <person name="Hubner S."/>
            <person name="Bellec A."/>
            <person name="Berard A."/>
            <person name="Berges H."/>
            <person name="Blanchet N."/>
            <person name="Boniface M.C."/>
            <person name="Brunel D."/>
            <person name="Catrice O."/>
            <person name="Chaidir N."/>
            <person name="Claudel C."/>
            <person name="Donnadieu C."/>
            <person name="Faraut T."/>
            <person name="Fievet G."/>
            <person name="Helmstetter N."/>
            <person name="King M."/>
            <person name="Knapp S.J."/>
            <person name="Lai Z."/>
            <person name="Le Paslier M.C."/>
            <person name="Lippi Y."/>
            <person name="Lorenzon L."/>
            <person name="Mandel J.R."/>
            <person name="Marage G."/>
            <person name="Marchand G."/>
            <person name="Marquand E."/>
            <person name="Bret-Mestries E."/>
            <person name="Morien E."/>
            <person name="Nambeesan S."/>
            <person name="Nguyen T."/>
            <person name="Pegot-Espagnet P."/>
            <person name="Pouilly N."/>
            <person name="Raftis F."/>
            <person name="Sallet E."/>
            <person name="Schiex T."/>
            <person name="Thomas J."/>
            <person name="Vandecasteele C."/>
            <person name="Vares D."/>
            <person name="Vear F."/>
            <person name="Vautrin S."/>
            <person name="Crespi M."/>
            <person name="Mangin B."/>
            <person name="Burke J.M."/>
            <person name="Salse J."/>
            <person name="Munos S."/>
            <person name="Vincourt P."/>
            <person name="Rieseberg L.H."/>
            <person name="Langlade N.B."/>
        </authorList>
    </citation>
    <scope>NUCLEOTIDE SEQUENCE [LARGE SCALE GENOMIC DNA]</scope>
    <source>
        <strain evidence="6">cv. SF193</strain>
        <tissue evidence="4">Leaves</tissue>
    </source>
</reference>
<dbReference type="InterPro" id="IPR023213">
    <property type="entry name" value="CAT-like_dom_sf"/>
</dbReference>
<organism evidence="5 6">
    <name type="scientific">Helianthus annuus</name>
    <name type="common">Common sunflower</name>
    <dbReference type="NCBI Taxonomy" id="4232"/>
    <lineage>
        <taxon>Eukaryota</taxon>
        <taxon>Viridiplantae</taxon>
        <taxon>Streptophyta</taxon>
        <taxon>Embryophyta</taxon>
        <taxon>Tracheophyta</taxon>
        <taxon>Spermatophyta</taxon>
        <taxon>Magnoliopsida</taxon>
        <taxon>eudicotyledons</taxon>
        <taxon>Gunneridae</taxon>
        <taxon>Pentapetalae</taxon>
        <taxon>asterids</taxon>
        <taxon>campanulids</taxon>
        <taxon>Asterales</taxon>
        <taxon>Asteraceae</taxon>
        <taxon>Asteroideae</taxon>
        <taxon>Heliantheae alliance</taxon>
        <taxon>Heliantheae</taxon>
        <taxon>Helianthus</taxon>
    </lineage>
</organism>
<evidence type="ECO:0000256" key="3">
    <source>
        <dbReference type="ARBA" id="ARBA00023315"/>
    </source>
</evidence>
<evidence type="ECO:0000313" key="4">
    <source>
        <dbReference type="EMBL" id="KAF5777968.1"/>
    </source>
</evidence>
<dbReference type="Pfam" id="PF02458">
    <property type="entry name" value="Transferase"/>
    <property type="match status" value="1"/>
</dbReference>
<dbReference type="Gene3D" id="3.30.559.10">
    <property type="entry name" value="Chloramphenicol acetyltransferase-like domain"/>
    <property type="match status" value="2"/>
</dbReference>
<dbReference type="GO" id="GO:0047162">
    <property type="term" value="F:17-O-deacetylvindoline O-acetyltransferase activity"/>
    <property type="evidence" value="ECO:0007669"/>
    <property type="project" value="UniProtKB-EC"/>
</dbReference>
<keyword evidence="6" id="KW-1185">Reference proteome</keyword>
<protein>
    <submittedName>
        <fullName evidence="4">Deacetylvindoline O-acetyltransferase</fullName>
        <ecNumber evidence="4">2.3.1.107</ecNumber>
    </submittedName>
    <submittedName>
        <fullName evidence="5">Putative HXXXD-type acyl-transferase family protein</fullName>
    </submittedName>
</protein>
<dbReference type="EC" id="2.3.1.107" evidence="4"/>
<dbReference type="EMBL" id="MNCJ02000327">
    <property type="protein sequence ID" value="KAF5777968.1"/>
    <property type="molecule type" value="Genomic_DNA"/>
</dbReference>
<reference evidence="4" key="3">
    <citation type="submission" date="2020-06" db="EMBL/GenBank/DDBJ databases">
        <title>Helianthus annuus Genome sequencing and assembly Release 2.</title>
        <authorList>
            <person name="Gouzy J."/>
            <person name="Langlade N."/>
            <person name="Munos S."/>
        </authorList>
    </citation>
    <scope>NUCLEOTIDE SEQUENCE</scope>
    <source>
        <tissue evidence="4">Leaves</tissue>
    </source>
</reference>
<comment type="similarity">
    <text evidence="1">Belongs to the plant acyltransferase family.</text>
</comment>
<dbReference type="EMBL" id="CM007901">
    <property type="protein sequence ID" value="OTG05170.1"/>
    <property type="molecule type" value="Genomic_DNA"/>
</dbReference>